<organism evidence="12 13">
    <name type="scientific">Physocladia obscura</name>
    <dbReference type="NCBI Taxonomy" id="109957"/>
    <lineage>
        <taxon>Eukaryota</taxon>
        <taxon>Fungi</taxon>
        <taxon>Fungi incertae sedis</taxon>
        <taxon>Chytridiomycota</taxon>
        <taxon>Chytridiomycota incertae sedis</taxon>
        <taxon>Chytridiomycetes</taxon>
        <taxon>Chytridiales</taxon>
        <taxon>Chytriomycetaceae</taxon>
        <taxon>Physocladia</taxon>
    </lineage>
</organism>
<comment type="pathway">
    <text evidence="2">Lipid metabolism; sphingolipid metabolism.</text>
</comment>
<keyword evidence="7" id="KW-0663">Pyridoxal phosphate</keyword>
<reference evidence="12" key="1">
    <citation type="submission" date="2020-05" db="EMBL/GenBank/DDBJ databases">
        <title>Phylogenomic resolution of chytrid fungi.</title>
        <authorList>
            <person name="Stajich J.E."/>
            <person name="Amses K."/>
            <person name="Simmons R."/>
            <person name="Seto K."/>
            <person name="Myers J."/>
            <person name="Bonds A."/>
            <person name="Quandt C.A."/>
            <person name="Barry K."/>
            <person name="Liu P."/>
            <person name="Grigoriev I."/>
            <person name="Longcore J.E."/>
            <person name="James T.Y."/>
        </authorList>
    </citation>
    <scope>NUCLEOTIDE SEQUENCE</scope>
    <source>
        <strain evidence="12">JEL0513</strain>
    </source>
</reference>
<keyword evidence="6" id="KW-0808">Transferase</keyword>
<dbReference type="GO" id="GO:0004758">
    <property type="term" value="F:serine C-palmitoyltransferase activity"/>
    <property type="evidence" value="ECO:0007669"/>
    <property type="project" value="TreeGrafter"/>
</dbReference>
<comment type="similarity">
    <text evidence="4">Belongs to the class-II pyridoxal-phosphate-dependent aminotransferase family.</text>
</comment>
<proteinExistence type="inferred from homology"/>
<dbReference type="GO" id="GO:0046513">
    <property type="term" value="P:ceramide biosynthetic process"/>
    <property type="evidence" value="ECO:0007669"/>
    <property type="project" value="TreeGrafter"/>
</dbReference>
<dbReference type="Proteomes" id="UP001211907">
    <property type="component" value="Unassembled WGS sequence"/>
</dbReference>
<name>A0AAD5T7H7_9FUNG</name>
<dbReference type="GO" id="GO:0016020">
    <property type="term" value="C:membrane"/>
    <property type="evidence" value="ECO:0007669"/>
    <property type="project" value="GOC"/>
</dbReference>
<evidence type="ECO:0000256" key="3">
    <source>
        <dbReference type="ARBA" id="ARBA00004991"/>
    </source>
</evidence>
<evidence type="ECO:0000256" key="10">
    <source>
        <dbReference type="ARBA" id="ARBA00023315"/>
    </source>
</evidence>
<dbReference type="InterPro" id="IPR004839">
    <property type="entry name" value="Aminotransferase_I/II_large"/>
</dbReference>
<accession>A0AAD5T7H7</accession>
<evidence type="ECO:0000256" key="5">
    <source>
        <dbReference type="ARBA" id="ARBA00013220"/>
    </source>
</evidence>
<dbReference type="GO" id="GO:0030170">
    <property type="term" value="F:pyridoxal phosphate binding"/>
    <property type="evidence" value="ECO:0007669"/>
    <property type="project" value="InterPro"/>
</dbReference>
<comment type="caution">
    <text evidence="12">The sequence shown here is derived from an EMBL/GenBank/DDBJ whole genome shotgun (WGS) entry which is preliminary data.</text>
</comment>
<dbReference type="InterPro" id="IPR050087">
    <property type="entry name" value="AON_synthase_class-II"/>
</dbReference>
<keyword evidence="10" id="KW-0012">Acyltransferase</keyword>
<feature type="domain" description="Aminotransferase class I/classII large" evidence="11">
    <location>
        <begin position="139"/>
        <end position="499"/>
    </location>
</feature>
<evidence type="ECO:0000256" key="4">
    <source>
        <dbReference type="ARBA" id="ARBA00008392"/>
    </source>
</evidence>
<evidence type="ECO:0000259" key="11">
    <source>
        <dbReference type="Pfam" id="PF00155"/>
    </source>
</evidence>
<evidence type="ECO:0000256" key="8">
    <source>
        <dbReference type="ARBA" id="ARBA00022919"/>
    </source>
</evidence>
<evidence type="ECO:0000313" key="12">
    <source>
        <dbReference type="EMBL" id="KAJ3134547.1"/>
    </source>
</evidence>
<dbReference type="PANTHER" id="PTHR13693">
    <property type="entry name" value="CLASS II AMINOTRANSFERASE/8-AMINO-7-OXONONANOATE SYNTHASE"/>
    <property type="match status" value="1"/>
</dbReference>
<dbReference type="InterPro" id="IPR015424">
    <property type="entry name" value="PyrdxlP-dep_Trfase"/>
</dbReference>
<dbReference type="AlphaFoldDB" id="A0AAD5T7H7"/>
<keyword evidence="8" id="KW-0746">Sphingolipid metabolism</keyword>
<comment type="cofactor">
    <cofactor evidence="1">
        <name>pyridoxal 5'-phosphate</name>
        <dbReference type="ChEBI" id="CHEBI:597326"/>
    </cofactor>
</comment>
<dbReference type="Pfam" id="PF00155">
    <property type="entry name" value="Aminotran_1_2"/>
    <property type="match status" value="1"/>
</dbReference>
<keyword evidence="13" id="KW-1185">Reference proteome</keyword>
<dbReference type="GO" id="GO:0046512">
    <property type="term" value="P:sphingosine biosynthetic process"/>
    <property type="evidence" value="ECO:0007669"/>
    <property type="project" value="TreeGrafter"/>
</dbReference>
<dbReference type="InterPro" id="IPR015422">
    <property type="entry name" value="PyrdxlP-dep_Trfase_small"/>
</dbReference>
<dbReference type="PANTHER" id="PTHR13693:SF2">
    <property type="entry name" value="SERINE PALMITOYLTRANSFERASE 1"/>
    <property type="match status" value="1"/>
</dbReference>
<evidence type="ECO:0000256" key="9">
    <source>
        <dbReference type="ARBA" id="ARBA00023098"/>
    </source>
</evidence>
<evidence type="ECO:0000256" key="7">
    <source>
        <dbReference type="ARBA" id="ARBA00022898"/>
    </source>
</evidence>
<comment type="pathway">
    <text evidence="3">Sphingolipid metabolism.</text>
</comment>
<evidence type="ECO:0000256" key="6">
    <source>
        <dbReference type="ARBA" id="ARBA00022679"/>
    </source>
</evidence>
<dbReference type="GO" id="GO:0005783">
    <property type="term" value="C:endoplasmic reticulum"/>
    <property type="evidence" value="ECO:0007669"/>
    <property type="project" value="TreeGrafter"/>
</dbReference>
<evidence type="ECO:0000256" key="2">
    <source>
        <dbReference type="ARBA" id="ARBA00004760"/>
    </source>
</evidence>
<dbReference type="Gene3D" id="3.90.1150.10">
    <property type="entry name" value="Aspartate Aminotransferase, domain 1"/>
    <property type="match status" value="1"/>
</dbReference>
<sequence>MSQTFVSETAHKVVTAVNSTVSLAYDVYSKVPGATVVYKYVRDSHQNDPVRTLLELVFIVVMAWYFFNNKPKGKNEVKLTEKEIQELCDEWEPEDLVPELTELQNSDLENMAVIAGQILINTNSASGTKVKLADGKERLNFASNNFIGVMNSEPIKEKAVAALRKYGVGSCGPPGFYGTLDVHVELEQSLARFLGVESSIIYSQGFSTASSVIPAFSKRSDILVVDDACGMSILKGVELSRSTVKFYKHNDMKDLETVLRKVQESTKKKPLTRRFIITEGVFTAYGDICNLPAIIALKEKYKYRLILEDSLGFGCIGQTGRGTPEHYGIAPADVDVYVASMANALASSGGFCAGRKEIVEHQRLSGLSYTFSASLPALLAVSALEALKVLETAPVLAVQCQQNAIAMREVFQKSGISQIRVLDTFSNTPIIHVRLSSRLANRQEEEHILQEVVDTCIRDGVIVTRARYVEAQELALPVPSIKIMASAGHSKKDSEKAASVVKDAFKKVLKVHRLG</sequence>
<dbReference type="Gene3D" id="3.40.640.10">
    <property type="entry name" value="Type I PLP-dependent aspartate aminotransferase-like (Major domain)"/>
    <property type="match status" value="1"/>
</dbReference>
<dbReference type="SUPFAM" id="SSF53383">
    <property type="entry name" value="PLP-dependent transferases"/>
    <property type="match status" value="1"/>
</dbReference>
<evidence type="ECO:0000313" key="13">
    <source>
        <dbReference type="Proteomes" id="UP001211907"/>
    </source>
</evidence>
<evidence type="ECO:0000256" key="1">
    <source>
        <dbReference type="ARBA" id="ARBA00001933"/>
    </source>
</evidence>
<dbReference type="EC" id="2.3.1.50" evidence="5"/>
<protein>
    <recommendedName>
        <fullName evidence="5">serine C-palmitoyltransferase</fullName>
        <ecNumber evidence="5">2.3.1.50</ecNumber>
    </recommendedName>
</protein>
<keyword evidence="9" id="KW-0443">Lipid metabolism</keyword>
<gene>
    <name evidence="12" type="primary">LCB1</name>
    <name evidence="12" type="ORF">HK100_003473</name>
</gene>
<dbReference type="InterPro" id="IPR015421">
    <property type="entry name" value="PyrdxlP-dep_Trfase_major"/>
</dbReference>
<dbReference type="EMBL" id="JADGJH010000187">
    <property type="protein sequence ID" value="KAJ3134547.1"/>
    <property type="molecule type" value="Genomic_DNA"/>
</dbReference>